<feature type="transmembrane region" description="Helical" evidence="6">
    <location>
        <begin position="34"/>
        <end position="55"/>
    </location>
</feature>
<dbReference type="PANTHER" id="PTHR43840:SF15">
    <property type="entry name" value="MITOCHONDRIAL METAL TRANSPORTER 1-RELATED"/>
    <property type="match status" value="1"/>
</dbReference>
<sequence>MTEQAQDPDSGSAVSGQDLLPEEQRRLLDKAIRVEWISLLGGMVCVVLVASLAGQSQAMKAAWIEDALSLLPPLAFLIATRRLRRPPYARNPWGHHRSIGVAHLVASVALLTMGAFLIIDSTMTLVLVEKPPVGIMVVFGHALWSGWPMIAVLALTGAFPVVMGRIKAKLAEPLHDKVLFADADMNKADWRSALASVVGVIGIGIGWWWTDSVAAILIATSILKDGFTNLRAAIAGLTDARPMTYDDAEPHPLVSEAEHRARQEPWVADAIVRARDEGHVFHAEVFVVPRRDRDAAGDHAPGGAEDCEQLRDAIAGLDWKLHDVVVVPVAHMPRHQAFRTD</sequence>
<evidence type="ECO:0000313" key="9">
    <source>
        <dbReference type="Proteomes" id="UP000216533"/>
    </source>
</evidence>
<evidence type="ECO:0000256" key="4">
    <source>
        <dbReference type="ARBA" id="ARBA00022989"/>
    </source>
</evidence>
<reference evidence="8 9" key="1">
    <citation type="submission" date="2017-07" db="EMBL/GenBank/DDBJ databases">
        <title>Draft whole genome sequences of clinical Proprionibacteriaceae strains.</title>
        <authorList>
            <person name="Bernier A.-M."/>
            <person name="Bernard K."/>
            <person name="Domingo M.-C."/>
        </authorList>
    </citation>
    <scope>NUCLEOTIDE SEQUENCE [LARGE SCALE GENOMIC DNA]</scope>
    <source>
        <strain evidence="8 9">NML 160184</strain>
    </source>
</reference>
<accession>A0A255EF93</accession>
<feature type="transmembrane region" description="Helical" evidence="6">
    <location>
        <begin position="100"/>
        <end position="119"/>
    </location>
</feature>
<dbReference type="RefSeq" id="WP_094450241.1">
    <property type="nucleotide sequence ID" value="NZ_NMVI01000013.1"/>
</dbReference>
<dbReference type="GO" id="GO:0016020">
    <property type="term" value="C:membrane"/>
    <property type="evidence" value="ECO:0007669"/>
    <property type="project" value="UniProtKB-SubCell"/>
</dbReference>
<dbReference type="Proteomes" id="UP000216533">
    <property type="component" value="Unassembled WGS sequence"/>
</dbReference>
<evidence type="ECO:0000256" key="1">
    <source>
        <dbReference type="ARBA" id="ARBA00004141"/>
    </source>
</evidence>
<keyword evidence="5 6" id="KW-0472">Membrane</keyword>
<dbReference type="GO" id="GO:0008324">
    <property type="term" value="F:monoatomic cation transmembrane transporter activity"/>
    <property type="evidence" value="ECO:0007669"/>
    <property type="project" value="InterPro"/>
</dbReference>
<feature type="transmembrane region" description="Helical" evidence="6">
    <location>
        <begin position="139"/>
        <end position="162"/>
    </location>
</feature>
<comment type="caution">
    <text evidence="8">The sequence shown here is derived from an EMBL/GenBank/DDBJ whole genome shotgun (WGS) entry which is preliminary data.</text>
</comment>
<dbReference type="EMBL" id="NMVI01000013">
    <property type="protein sequence ID" value="OYN88255.1"/>
    <property type="molecule type" value="Genomic_DNA"/>
</dbReference>
<dbReference type="SUPFAM" id="SSF161111">
    <property type="entry name" value="Cation efflux protein transmembrane domain-like"/>
    <property type="match status" value="1"/>
</dbReference>
<dbReference type="Pfam" id="PF01545">
    <property type="entry name" value="Cation_efflux"/>
    <property type="match status" value="1"/>
</dbReference>
<name>A0A255EF93_9ACTN</name>
<feature type="domain" description="Cation efflux protein transmembrane" evidence="7">
    <location>
        <begin position="38"/>
        <end position="237"/>
    </location>
</feature>
<keyword evidence="4 6" id="KW-1133">Transmembrane helix</keyword>
<evidence type="ECO:0000256" key="5">
    <source>
        <dbReference type="ARBA" id="ARBA00023136"/>
    </source>
</evidence>
<proteinExistence type="predicted"/>
<dbReference type="InterPro" id="IPR050291">
    <property type="entry name" value="CDF_Transporter"/>
</dbReference>
<feature type="transmembrane region" description="Helical" evidence="6">
    <location>
        <begin position="61"/>
        <end position="79"/>
    </location>
</feature>
<evidence type="ECO:0000256" key="3">
    <source>
        <dbReference type="ARBA" id="ARBA00022692"/>
    </source>
</evidence>
<evidence type="ECO:0000313" key="8">
    <source>
        <dbReference type="EMBL" id="OYN88255.1"/>
    </source>
</evidence>
<dbReference type="InterPro" id="IPR027469">
    <property type="entry name" value="Cation_efflux_TMD_sf"/>
</dbReference>
<gene>
    <name evidence="8" type="ORF">CGZ92_04755</name>
</gene>
<evidence type="ECO:0000256" key="2">
    <source>
        <dbReference type="ARBA" id="ARBA00022448"/>
    </source>
</evidence>
<organism evidence="8 9">
    <name type="scientific">Parenemella sanctibonifatiensis</name>
    <dbReference type="NCBI Taxonomy" id="2016505"/>
    <lineage>
        <taxon>Bacteria</taxon>
        <taxon>Bacillati</taxon>
        <taxon>Actinomycetota</taxon>
        <taxon>Actinomycetes</taxon>
        <taxon>Propionibacteriales</taxon>
        <taxon>Propionibacteriaceae</taxon>
        <taxon>Parenemella</taxon>
    </lineage>
</organism>
<keyword evidence="2" id="KW-0813">Transport</keyword>
<comment type="subcellular location">
    <subcellularLocation>
        <location evidence="1">Membrane</location>
        <topology evidence="1">Multi-pass membrane protein</topology>
    </subcellularLocation>
</comment>
<protein>
    <submittedName>
        <fullName evidence="8">Cation transporter</fullName>
    </submittedName>
</protein>
<keyword evidence="3 6" id="KW-0812">Transmembrane</keyword>
<evidence type="ECO:0000256" key="6">
    <source>
        <dbReference type="SAM" id="Phobius"/>
    </source>
</evidence>
<dbReference type="PANTHER" id="PTHR43840">
    <property type="entry name" value="MITOCHONDRIAL METAL TRANSPORTER 1-RELATED"/>
    <property type="match status" value="1"/>
</dbReference>
<dbReference type="AlphaFoldDB" id="A0A255EF93"/>
<evidence type="ECO:0000259" key="7">
    <source>
        <dbReference type="Pfam" id="PF01545"/>
    </source>
</evidence>
<dbReference type="InterPro" id="IPR058533">
    <property type="entry name" value="Cation_efflux_TM"/>
</dbReference>
<feature type="transmembrane region" description="Helical" evidence="6">
    <location>
        <begin position="193"/>
        <end position="210"/>
    </location>
</feature>
<dbReference type="Gene3D" id="1.20.1510.10">
    <property type="entry name" value="Cation efflux protein transmembrane domain"/>
    <property type="match status" value="1"/>
</dbReference>